<proteinExistence type="predicted"/>
<sequence>MKRHWIAAGYVVSLPLATAAALSAVAALEAAARRATGRRGRTAPRPR</sequence>
<dbReference type="EMBL" id="OBDY01000007">
    <property type="protein sequence ID" value="SNY45965.1"/>
    <property type="molecule type" value="Genomic_DNA"/>
</dbReference>
<evidence type="ECO:0000313" key="2">
    <source>
        <dbReference type="Proteomes" id="UP000219612"/>
    </source>
</evidence>
<dbReference type="Proteomes" id="UP000219612">
    <property type="component" value="Unassembled WGS sequence"/>
</dbReference>
<dbReference type="AlphaFoldDB" id="A0A285IDB6"/>
<reference evidence="1 2" key="1">
    <citation type="submission" date="2017-09" db="EMBL/GenBank/DDBJ databases">
        <authorList>
            <person name="Ehlers B."/>
            <person name="Leendertz F.H."/>
        </authorList>
    </citation>
    <scope>NUCLEOTIDE SEQUENCE [LARGE SCALE GENOMIC DNA]</scope>
    <source>
        <strain evidence="1 2">CGMCC 4.6857</strain>
    </source>
</reference>
<keyword evidence="2" id="KW-1185">Reference proteome</keyword>
<name>A0A285IDB6_9ACTN</name>
<organism evidence="1 2">
    <name type="scientific">Paractinoplanes atraurantiacus</name>
    <dbReference type="NCBI Taxonomy" id="1036182"/>
    <lineage>
        <taxon>Bacteria</taxon>
        <taxon>Bacillati</taxon>
        <taxon>Actinomycetota</taxon>
        <taxon>Actinomycetes</taxon>
        <taxon>Micromonosporales</taxon>
        <taxon>Micromonosporaceae</taxon>
        <taxon>Paractinoplanes</taxon>
    </lineage>
</organism>
<protein>
    <submittedName>
        <fullName evidence="1">Uncharacterized protein</fullName>
    </submittedName>
</protein>
<gene>
    <name evidence="1" type="ORF">SAMN05421748_107339</name>
</gene>
<accession>A0A285IDB6</accession>
<evidence type="ECO:0000313" key="1">
    <source>
        <dbReference type="EMBL" id="SNY45965.1"/>
    </source>
</evidence>